<gene>
    <name evidence="1" type="ORF">KC660_03415</name>
</gene>
<evidence type="ECO:0000313" key="2">
    <source>
        <dbReference type="Proteomes" id="UP000782843"/>
    </source>
</evidence>
<dbReference type="EMBL" id="JAGQLG010000131">
    <property type="protein sequence ID" value="MCA9382428.1"/>
    <property type="molecule type" value="Genomic_DNA"/>
</dbReference>
<reference evidence="1" key="1">
    <citation type="submission" date="2020-04" db="EMBL/GenBank/DDBJ databases">
        <authorList>
            <person name="Zhang T."/>
        </authorList>
    </citation>
    <scope>NUCLEOTIDE SEQUENCE</scope>
    <source>
        <strain evidence="1">HKST-UBA10</strain>
    </source>
</reference>
<dbReference type="AlphaFoldDB" id="A0A955L4E9"/>
<protein>
    <recommendedName>
        <fullName evidence="3">Mannosyl-glycoprotein endo-beta-N-acetylglucosamidase-like domain-containing protein</fullName>
    </recommendedName>
</protein>
<evidence type="ECO:0008006" key="3">
    <source>
        <dbReference type="Google" id="ProtNLM"/>
    </source>
</evidence>
<sequence length="245" mass="27310">MLPITKRYFKVKNIKRAILGVLLLLGLVILAEPSILSKTSADLNDKNSDAGDEYLIYSESTTAIETETGKKKVDLAGSIVPTNDKNVHAKTQLEDMWSVSLKKYLQERNSPTADYAYLYVEYANKYNVPVVLMPAVAEAETFSCTHREDGISVAPSAIQRNCWGIGGGPSTRTKFPDWDTAIRRSIEIIADNYGQGSISLVNMQRNYCGSWCPDDVWARRVMHYVDEINDFVEANGGKRDTSVTL</sequence>
<accession>A0A955L4E9</accession>
<comment type="caution">
    <text evidence="1">The sequence shown here is derived from an EMBL/GenBank/DDBJ whole genome shotgun (WGS) entry which is preliminary data.</text>
</comment>
<organism evidence="1 2">
    <name type="scientific">Candidatus Dojkabacteria bacterium</name>
    <dbReference type="NCBI Taxonomy" id="2099670"/>
    <lineage>
        <taxon>Bacteria</taxon>
        <taxon>Candidatus Dojkabacteria</taxon>
    </lineage>
</organism>
<name>A0A955L4E9_9BACT</name>
<reference evidence="1" key="2">
    <citation type="journal article" date="2021" name="Microbiome">
        <title>Successional dynamics and alternative stable states in a saline activated sludge microbial community over 9 years.</title>
        <authorList>
            <person name="Wang Y."/>
            <person name="Ye J."/>
            <person name="Ju F."/>
            <person name="Liu L."/>
            <person name="Boyd J.A."/>
            <person name="Deng Y."/>
            <person name="Parks D.H."/>
            <person name="Jiang X."/>
            <person name="Yin X."/>
            <person name="Woodcroft B.J."/>
            <person name="Tyson G.W."/>
            <person name="Hugenholtz P."/>
            <person name="Polz M.F."/>
            <person name="Zhang T."/>
        </authorList>
    </citation>
    <scope>NUCLEOTIDE SEQUENCE</scope>
    <source>
        <strain evidence="1">HKST-UBA10</strain>
    </source>
</reference>
<evidence type="ECO:0000313" key="1">
    <source>
        <dbReference type="EMBL" id="MCA9382428.1"/>
    </source>
</evidence>
<proteinExistence type="predicted"/>
<dbReference type="Proteomes" id="UP000782843">
    <property type="component" value="Unassembled WGS sequence"/>
</dbReference>